<dbReference type="Pfam" id="PF13460">
    <property type="entry name" value="NAD_binding_10"/>
    <property type="match status" value="1"/>
</dbReference>
<dbReference type="Gene3D" id="3.90.25.10">
    <property type="entry name" value="UDP-galactose 4-epimerase, domain 1"/>
    <property type="match status" value="1"/>
</dbReference>
<dbReference type="Gene3D" id="3.40.50.720">
    <property type="entry name" value="NAD(P)-binding Rossmann-like Domain"/>
    <property type="match status" value="1"/>
</dbReference>
<dbReference type="InterPro" id="IPR052718">
    <property type="entry name" value="NmrA-type_oxidoreductase"/>
</dbReference>
<evidence type="ECO:0000313" key="2">
    <source>
        <dbReference type="EMBL" id="XDQ41751.1"/>
    </source>
</evidence>
<proteinExistence type="predicted"/>
<feature type="domain" description="NAD(P)-binding" evidence="1">
    <location>
        <begin position="13"/>
        <end position="186"/>
    </location>
</feature>
<dbReference type="InterPro" id="IPR016040">
    <property type="entry name" value="NAD(P)-bd_dom"/>
</dbReference>
<organism evidence="2">
    <name type="scientific">Streptomyces sp. R39</name>
    <dbReference type="NCBI Taxonomy" id="3238631"/>
    <lineage>
        <taxon>Bacteria</taxon>
        <taxon>Bacillati</taxon>
        <taxon>Actinomycetota</taxon>
        <taxon>Actinomycetes</taxon>
        <taxon>Kitasatosporales</taxon>
        <taxon>Streptomycetaceae</taxon>
        <taxon>Streptomyces</taxon>
    </lineage>
</organism>
<sequence length="301" mass="32160">MSEKNHATVAVTGVTGALGGRIAARLADRGVPQLLVGRNPDRMPELPGAQRRGPAAYADACAMRKALEGASTLVLVSAHRTGRRLEEHASAVEAAIAVGVDRVLYVSLVGAAPTATYLNARDQWLTEQFLTGAGIRHTVLRAGFYTSTPAALADEEFVVSGPANTGRAAFVTHEDIADVITAVVLDEGPRSEHDGATLEITGPEALTLDEAVTRIAAVTGRPYRYEPETLERAFARRWRRGMSGTQIETWISWYQAIEKGEISTVTDVVPRLTGSPATPISDAAWWPAPNTARGTAELRRG</sequence>
<evidence type="ECO:0000259" key="1">
    <source>
        <dbReference type="Pfam" id="PF13460"/>
    </source>
</evidence>
<dbReference type="RefSeq" id="WP_369221349.1">
    <property type="nucleotide sequence ID" value="NZ_CP163441.1"/>
</dbReference>
<dbReference type="SUPFAM" id="SSF51735">
    <property type="entry name" value="NAD(P)-binding Rossmann-fold domains"/>
    <property type="match status" value="1"/>
</dbReference>
<dbReference type="PANTHER" id="PTHR47129:SF1">
    <property type="entry name" value="NMRA-LIKE DOMAIN-CONTAINING PROTEIN"/>
    <property type="match status" value="1"/>
</dbReference>
<dbReference type="InterPro" id="IPR036291">
    <property type="entry name" value="NAD(P)-bd_dom_sf"/>
</dbReference>
<reference evidence="2" key="1">
    <citation type="submission" date="2024-07" db="EMBL/GenBank/DDBJ databases">
        <authorList>
            <person name="Yu S.T."/>
        </authorList>
    </citation>
    <scope>NUCLEOTIDE SEQUENCE</scope>
    <source>
        <strain evidence="2">R39</strain>
    </source>
</reference>
<dbReference type="PANTHER" id="PTHR47129">
    <property type="entry name" value="QUINONE OXIDOREDUCTASE 2"/>
    <property type="match status" value="1"/>
</dbReference>
<dbReference type="AlphaFoldDB" id="A0AB39QH23"/>
<dbReference type="EMBL" id="CP163441">
    <property type="protein sequence ID" value="XDQ41751.1"/>
    <property type="molecule type" value="Genomic_DNA"/>
</dbReference>
<gene>
    <name evidence="2" type="ORF">AB5J52_05365</name>
</gene>
<protein>
    <submittedName>
        <fullName evidence="2">NAD(P)H-binding protein</fullName>
    </submittedName>
</protein>
<accession>A0AB39QH23</accession>
<name>A0AB39QH23_9ACTN</name>